<gene>
    <name evidence="3" type="ORF">Pan44_04070</name>
</gene>
<name>A0A517S8E8_9PLAN</name>
<dbReference type="InterPro" id="IPR011041">
    <property type="entry name" value="Quinoprot_gluc/sorb_DH_b-prop"/>
</dbReference>
<evidence type="ECO:0008006" key="5">
    <source>
        <dbReference type="Google" id="ProtNLM"/>
    </source>
</evidence>
<dbReference type="Proteomes" id="UP000315700">
    <property type="component" value="Chromosome"/>
</dbReference>
<evidence type="ECO:0000256" key="1">
    <source>
        <dbReference type="SAM" id="MobiDB-lite"/>
    </source>
</evidence>
<keyword evidence="2" id="KW-0732">Signal</keyword>
<feature type="compositionally biased region" description="Polar residues" evidence="1">
    <location>
        <begin position="151"/>
        <end position="163"/>
    </location>
</feature>
<feature type="region of interest" description="Disordered" evidence="1">
    <location>
        <begin position="140"/>
        <end position="163"/>
    </location>
</feature>
<feature type="signal peptide" evidence="2">
    <location>
        <begin position="1"/>
        <end position="22"/>
    </location>
</feature>
<keyword evidence="4" id="KW-1185">Reference proteome</keyword>
<dbReference type="AlphaFoldDB" id="A0A517S8E8"/>
<dbReference type="RefSeq" id="WP_145026729.1">
    <property type="nucleotide sequence ID" value="NZ_CP036271.1"/>
</dbReference>
<protein>
    <recommendedName>
        <fullName evidence="5">Lactonase, 7-bladed beta-propeller</fullName>
    </recommendedName>
</protein>
<evidence type="ECO:0000256" key="2">
    <source>
        <dbReference type="SAM" id="SignalP"/>
    </source>
</evidence>
<evidence type="ECO:0000313" key="4">
    <source>
        <dbReference type="Proteomes" id="UP000315700"/>
    </source>
</evidence>
<dbReference type="EMBL" id="CP036271">
    <property type="protein sequence ID" value="QDT52397.1"/>
    <property type="molecule type" value="Genomic_DNA"/>
</dbReference>
<dbReference type="OrthoDB" id="237405at2"/>
<sequence precursor="true">MRRDSLLLAALALVGAASSLNAAEKLGLKKGDVKLQSAGPLAFGPDSVLLIADPKAATVYAIDTQDGVGKRPFAEVKATGLEKQAQALAGDGAKVVDLAVNPLSGSVFVSISGSHPTIAKLTDGKLVKVALEGVANSSAKIPNAPEDKDVTTNGRTRNPRNDSITDLAFVDGQVIASGLVAADSKNASTVQAMPFPFGQKTDVAGLEIYHAAHGKLEDYAPIRAFIPFNIGGQPHLLAGFQCTPLVKFPLSSVDDGQKIKGTTVAELGNRNQPLDMVAYEKDGEMFLLVANSARGVMKVSTKDLDKNPGLTEPVKGGGTAGQSFEKIDELTGVVQLDKLDDARAIVVIDTQGELALKTIALP</sequence>
<dbReference type="KEGG" id="ccos:Pan44_04070"/>
<dbReference type="SUPFAM" id="SSF50952">
    <property type="entry name" value="Soluble quinoprotein glucose dehydrogenase"/>
    <property type="match status" value="1"/>
</dbReference>
<proteinExistence type="predicted"/>
<evidence type="ECO:0000313" key="3">
    <source>
        <dbReference type="EMBL" id="QDT52397.1"/>
    </source>
</evidence>
<organism evidence="3 4">
    <name type="scientific">Caulifigura coniformis</name>
    <dbReference type="NCBI Taxonomy" id="2527983"/>
    <lineage>
        <taxon>Bacteria</taxon>
        <taxon>Pseudomonadati</taxon>
        <taxon>Planctomycetota</taxon>
        <taxon>Planctomycetia</taxon>
        <taxon>Planctomycetales</taxon>
        <taxon>Planctomycetaceae</taxon>
        <taxon>Caulifigura</taxon>
    </lineage>
</organism>
<dbReference type="InParanoid" id="A0A517S8E8"/>
<accession>A0A517S8E8</accession>
<feature type="chain" id="PRO_5022085485" description="Lactonase, 7-bladed beta-propeller" evidence="2">
    <location>
        <begin position="23"/>
        <end position="362"/>
    </location>
</feature>
<reference evidence="3 4" key="1">
    <citation type="submission" date="2019-02" db="EMBL/GenBank/DDBJ databases">
        <title>Deep-cultivation of Planctomycetes and their phenomic and genomic characterization uncovers novel biology.</title>
        <authorList>
            <person name="Wiegand S."/>
            <person name="Jogler M."/>
            <person name="Boedeker C."/>
            <person name="Pinto D."/>
            <person name="Vollmers J."/>
            <person name="Rivas-Marin E."/>
            <person name="Kohn T."/>
            <person name="Peeters S.H."/>
            <person name="Heuer A."/>
            <person name="Rast P."/>
            <person name="Oberbeckmann S."/>
            <person name="Bunk B."/>
            <person name="Jeske O."/>
            <person name="Meyerdierks A."/>
            <person name="Storesund J.E."/>
            <person name="Kallscheuer N."/>
            <person name="Luecker S."/>
            <person name="Lage O.M."/>
            <person name="Pohl T."/>
            <person name="Merkel B.J."/>
            <person name="Hornburger P."/>
            <person name="Mueller R.-W."/>
            <person name="Bruemmer F."/>
            <person name="Labrenz M."/>
            <person name="Spormann A.M."/>
            <person name="Op den Camp H."/>
            <person name="Overmann J."/>
            <person name="Amann R."/>
            <person name="Jetten M.S.M."/>
            <person name="Mascher T."/>
            <person name="Medema M.H."/>
            <person name="Devos D.P."/>
            <person name="Kaster A.-K."/>
            <person name="Ovreas L."/>
            <person name="Rohde M."/>
            <person name="Galperin M.Y."/>
            <person name="Jogler C."/>
        </authorList>
    </citation>
    <scope>NUCLEOTIDE SEQUENCE [LARGE SCALE GENOMIC DNA]</scope>
    <source>
        <strain evidence="3 4">Pan44</strain>
    </source>
</reference>